<evidence type="ECO:0000313" key="1">
    <source>
        <dbReference type="EMBL" id="BAJ32771.1"/>
    </source>
</evidence>
<dbReference type="KEGG" id="ksk:KSE_70125"/>
<name>E4MYT8_KITSK</name>
<evidence type="ECO:0000313" key="2">
    <source>
        <dbReference type="Proteomes" id="UP000007076"/>
    </source>
</evidence>
<keyword evidence="2" id="KW-1185">Reference proteome</keyword>
<dbReference type="PATRIC" id="fig|452652.3.peg.7045"/>
<organism evidence="1 2">
    <name type="scientific">Kitasatospora setae (strain ATCC 33774 / DSM 43861 / JCM 3304 / KCC A-0304 / NBRC 14216 / KM-6054)</name>
    <name type="common">Streptomyces setae</name>
    <dbReference type="NCBI Taxonomy" id="452652"/>
    <lineage>
        <taxon>Bacteria</taxon>
        <taxon>Bacillati</taxon>
        <taxon>Actinomycetota</taxon>
        <taxon>Actinomycetes</taxon>
        <taxon>Kitasatosporales</taxon>
        <taxon>Streptomycetaceae</taxon>
        <taxon>Kitasatospora</taxon>
    </lineage>
</organism>
<dbReference type="EMBL" id="AP010968">
    <property type="protein sequence ID" value="BAJ32771.1"/>
    <property type="molecule type" value="Genomic_DNA"/>
</dbReference>
<sequence length="45" mass="4597">MWQGAAAALMAPRVLGIITTSYQGPARAKAISWYAATSGIAAVFG</sequence>
<proteinExistence type="predicted"/>
<dbReference type="HOGENOM" id="CLU_3200953_0_0_11"/>
<reference evidence="1 2" key="1">
    <citation type="journal article" date="2010" name="DNA Res.">
        <title>Genome sequence of Kitasatospora setae NBRC 14216T: an evolutionary snapshot of the family Streptomycetaceae.</title>
        <authorList>
            <person name="Ichikawa N."/>
            <person name="Oguchi A."/>
            <person name="Ikeda H."/>
            <person name="Ishikawa J."/>
            <person name="Kitani S."/>
            <person name="Watanabe Y."/>
            <person name="Nakamura S."/>
            <person name="Katano Y."/>
            <person name="Kishi E."/>
            <person name="Sasagawa M."/>
            <person name="Ankai A."/>
            <person name="Fukui S."/>
            <person name="Hashimoto Y."/>
            <person name="Kamata S."/>
            <person name="Otoguro M."/>
            <person name="Tanikawa S."/>
            <person name="Nihira T."/>
            <person name="Horinouchi S."/>
            <person name="Ohnishi Y."/>
            <person name="Hayakawa M."/>
            <person name="Kuzuyama T."/>
            <person name="Arisawa A."/>
            <person name="Nomoto F."/>
            <person name="Miura H."/>
            <person name="Takahashi Y."/>
            <person name="Fujita N."/>
        </authorList>
    </citation>
    <scope>NUCLEOTIDE SEQUENCE [LARGE SCALE GENOMIC DNA]</scope>
    <source>
        <strain evidence="2">ATCC 33774 / DSM 43861 / JCM 3304 / KCC A-0304 / NBRC 14216 / KM-6054</strain>
    </source>
</reference>
<accession>E4MYT8</accession>
<dbReference type="RefSeq" id="WP_014140062.1">
    <property type="nucleotide sequence ID" value="NC_016109.1"/>
</dbReference>
<dbReference type="STRING" id="452652.KSE_70125"/>
<protein>
    <submittedName>
        <fullName evidence="1">Putative truncated drug resistance protein</fullName>
    </submittedName>
</protein>
<dbReference type="AlphaFoldDB" id="E4MYT8"/>
<gene>
    <name evidence="1" type="ordered locus">KSE_70125</name>
</gene>
<dbReference type="Proteomes" id="UP000007076">
    <property type="component" value="Chromosome"/>
</dbReference>